<evidence type="ECO:0000256" key="6">
    <source>
        <dbReference type="ARBA" id="ARBA00023180"/>
    </source>
</evidence>
<keyword evidence="10" id="KW-1185">Reference proteome</keyword>
<evidence type="ECO:0000256" key="4">
    <source>
        <dbReference type="ARBA" id="ARBA00022989"/>
    </source>
</evidence>
<dbReference type="AlphaFoldDB" id="E1Z568"/>
<evidence type="ECO:0000256" key="3">
    <source>
        <dbReference type="ARBA" id="ARBA00022692"/>
    </source>
</evidence>
<keyword evidence="3" id="KW-0812">Transmembrane</keyword>
<dbReference type="eggNOG" id="KOG3776">
    <property type="taxonomic scope" value="Eukaryota"/>
</dbReference>
<evidence type="ECO:0000256" key="8">
    <source>
        <dbReference type="SAM" id="SignalP"/>
    </source>
</evidence>
<evidence type="ECO:0008006" key="11">
    <source>
        <dbReference type="Google" id="ProtNLM"/>
    </source>
</evidence>
<dbReference type="GO" id="GO:0016020">
    <property type="term" value="C:membrane"/>
    <property type="evidence" value="ECO:0007669"/>
    <property type="project" value="UniProtKB-SubCell"/>
</dbReference>
<dbReference type="GeneID" id="17358682"/>
<dbReference type="EMBL" id="GL433836">
    <property type="protein sequence ID" value="EFN59178.1"/>
    <property type="molecule type" value="Genomic_DNA"/>
</dbReference>
<dbReference type="InParanoid" id="E1Z568"/>
<evidence type="ECO:0000256" key="5">
    <source>
        <dbReference type="ARBA" id="ARBA00023136"/>
    </source>
</evidence>
<sequence>MNRGLLWLAASGLALGLAVLLALAARPTSERIEARVVSGICQQIVWQPDSPESVAARFRGDLSPTDPPVYARYRFFNITNLPDVRQGAKPALQEVGPYTYQMVRIKQGVQWVDGGAAVRWSEYRYHLFQPHLSNGTQDDPITTLNLPLLGALEYIQSLPAWKGSSLLELLATWVERMGDPRVQGLFTTRTAGELLWGYDDPLLRKLAVFAPSINPRFRLAWNMSSPEEAALDWPTQANTGLERVEDVWQYQEWEDVRLVTSWNPPHVEAVRGTDAFQFRPGLAINDSVEVWVGELYRAAKLVAEEQARHGNTPNSCTLLPLTPSMLQPLVRLEGIPLLRLRADPAQGNPDPRFFQTIRGLMNVTSPTADRVCGWPAAGPGGRAGKPGPPIFLSYPHFCDADPALAEGVEGLACDPQAHDLFVDVEPNTGITLRAAKRLMMSSWFGSRWRRVDPALRDTVLPIFWAELASSATPTQLQQFRPLLRARAVQRALRLYAQPVAAGLALLAAGGLCAAYLVWGSDRGGVSIGGGGDGGLAAAVAAEVDADEAAEAGMPQADAGTGGSSRDPGEAQEAMLLVPLLDSHPVAMPSEESGDG</sequence>
<dbReference type="PANTHER" id="PTHR11923:SF51">
    <property type="entry name" value="LYSOSOME MEMBRANE PROTEIN 2"/>
    <property type="match status" value="1"/>
</dbReference>
<dbReference type="OrthoDB" id="195015at2759"/>
<keyword evidence="4" id="KW-1133">Transmembrane helix</keyword>
<evidence type="ECO:0000256" key="1">
    <source>
        <dbReference type="ARBA" id="ARBA00004370"/>
    </source>
</evidence>
<accession>E1Z568</accession>
<dbReference type="KEGG" id="cvr:CHLNCDRAFT_50028"/>
<dbReference type="GO" id="GO:0005737">
    <property type="term" value="C:cytoplasm"/>
    <property type="evidence" value="ECO:0007669"/>
    <property type="project" value="TreeGrafter"/>
</dbReference>
<name>E1Z568_CHLVA</name>
<feature type="region of interest" description="Disordered" evidence="7">
    <location>
        <begin position="549"/>
        <end position="574"/>
    </location>
</feature>
<reference evidence="9 10" key="1">
    <citation type="journal article" date="2010" name="Plant Cell">
        <title>The Chlorella variabilis NC64A genome reveals adaptation to photosymbiosis, coevolution with viruses, and cryptic sex.</title>
        <authorList>
            <person name="Blanc G."/>
            <person name="Duncan G."/>
            <person name="Agarkova I."/>
            <person name="Borodovsky M."/>
            <person name="Gurnon J."/>
            <person name="Kuo A."/>
            <person name="Lindquist E."/>
            <person name="Lucas S."/>
            <person name="Pangilinan J."/>
            <person name="Polle J."/>
            <person name="Salamov A."/>
            <person name="Terry A."/>
            <person name="Yamada T."/>
            <person name="Dunigan D.D."/>
            <person name="Grigoriev I.V."/>
            <person name="Claverie J.M."/>
            <person name="Van Etten J.L."/>
        </authorList>
    </citation>
    <scope>NUCLEOTIDE SEQUENCE [LARGE SCALE GENOMIC DNA]</scope>
    <source>
        <strain evidence="9 10">NC64A</strain>
    </source>
</reference>
<dbReference type="InterPro" id="IPR002159">
    <property type="entry name" value="CD36_fam"/>
</dbReference>
<feature type="signal peptide" evidence="8">
    <location>
        <begin position="1"/>
        <end position="24"/>
    </location>
</feature>
<evidence type="ECO:0000313" key="10">
    <source>
        <dbReference type="Proteomes" id="UP000008141"/>
    </source>
</evidence>
<dbReference type="GO" id="GO:0005044">
    <property type="term" value="F:scavenger receptor activity"/>
    <property type="evidence" value="ECO:0007669"/>
    <property type="project" value="TreeGrafter"/>
</dbReference>
<protein>
    <recommendedName>
        <fullName evidence="11">Solute-binding protein family 5 domain-containing protein</fullName>
    </recommendedName>
</protein>
<evidence type="ECO:0000256" key="2">
    <source>
        <dbReference type="ARBA" id="ARBA00010532"/>
    </source>
</evidence>
<dbReference type="RefSeq" id="XP_005851280.1">
    <property type="nucleotide sequence ID" value="XM_005851218.1"/>
</dbReference>
<dbReference type="OMA" id="DVFGMRP"/>
<organism evidence="10">
    <name type="scientific">Chlorella variabilis</name>
    <name type="common">Green alga</name>
    <dbReference type="NCBI Taxonomy" id="554065"/>
    <lineage>
        <taxon>Eukaryota</taxon>
        <taxon>Viridiplantae</taxon>
        <taxon>Chlorophyta</taxon>
        <taxon>core chlorophytes</taxon>
        <taxon>Trebouxiophyceae</taxon>
        <taxon>Chlorellales</taxon>
        <taxon>Chlorellaceae</taxon>
        <taxon>Chlorella clade</taxon>
        <taxon>Chlorella</taxon>
    </lineage>
</organism>
<dbReference type="Proteomes" id="UP000008141">
    <property type="component" value="Unassembled WGS sequence"/>
</dbReference>
<evidence type="ECO:0000256" key="7">
    <source>
        <dbReference type="SAM" id="MobiDB-lite"/>
    </source>
</evidence>
<gene>
    <name evidence="9" type="ORF">CHLNCDRAFT_50028</name>
</gene>
<keyword evidence="8" id="KW-0732">Signal</keyword>
<dbReference type="PANTHER" id="PTHR11923">
    <property type="entry name" value="SCAVENGER RECEPTOR CLASS B TYPE-1 SR-B1"/>
    <property type="match status" value="1"/>
</dbReference>
<keyword evidence="6" id="KW-0325">Glycoprotein</keyword>
<proteinExistence type="inferred from homology"/>
<keyword evidence="5" id="KW-0472">Membrane</keyword>
<evidence type="ECO:0000313" key="9">
    <source>
        <dbReference type="EMBL" id="EFN59178.1"/>
    </source>
</evidence>
<comment type="subcellular location">
    <subcellularLocation>
        <location evidence="1">Membrane</location>
    </subcellularLocation>
</comment>
<dbReference type="Pfam" id="PF01130">
    <property type="entry name" value="CD36"/>
    <property type="match status" value="2"/>
</dbReference>
<feature type="chain" id="PRO_5003156141" description="Solute-binding protein family 5 domain-containing protein" evidence="8">
    <location>
        <begin position="25"/>
        <end position="595"/>
    </location>
</feature>
<dbReference type="PRINTS" id="PR01609">
    <property type="entry name" value="CD36FAMILY"/>
</dbReference>
<comment type="similarity">
    <text evidence="2">Belongs to the CD36 family.</text>
</comment>